<sequence length="560" mass="62124">MVDGSQSDRTKVGMTVTEADAGIYDVAIVGYGPAGVTAANLAGQLGLRTVVVERDADVFPRQRAISIDAESLRIIRNLGLYESATATMHCGTTIQFTGLDGNPFLSVLPIPTEHCAETQANFFHQPWLEAVLREGVQRWSSVDIKCGWEFREMDQSDDMVTIRVSNVDTDKQATLRARYLLACDGGSSVVRKQLGVAFAGDSYSEQWMDVQAKVKRPLNRSPHFQFICLPERPGVRCPCPGGYYRWEWRINKDEDAEELLKPERVWQILAEDGVTADDVEIARMWNYTFHVRKCQQWRVGRVMMVGDAAHVMPPFAGQGCSGAFRDAANLMWKIEAVVRGRADDTLLDTYQAERAPHHDAMAASAVRIGRIVMPPNRFIARIRDVVLRLAQRVPGVETALSEAILRPAPLTQGFLALPSKPKKANTVGHLIKAVTVATPGVHLVPIDEALGIGWAILGLNATADELPEEFVEAWKRFEPRYLTVRPGTSVVLDGEIGDPSGQLWQWMTRGKARFVIVRPDRYVYAAVATTLDLPNPHRNPRWHRSLVASRNALCGPGGRV</sequence>
<dbReference type="Gene3D" id="3.30.9.10">
    <property type="entry name" value="D-Amino Acid Oxidase, subunit A, domain 2"/>
    <property type="match status" value="1"/>
</dbReference>
<dbReference type="SUPFAM" id="SSF51905">
    <property type="entry name" value="FAD/NAD(P)-binding domain"/>
    <property type="match status" value="1"/>
</dbReference>
<dbReference type="InterPro" id="IPR036188">
    <property type="entry name" value="FAD/NAD-bd_sf"/>
</dbReference>
<dbReference type="AlphaFoldDB" id="A0A7I9YA84"/>
<dbReference type="EMBL" id="BLKY01000001">
    <property type="protein sequence ID" value="GFG85608.1"/>
    <property type="molecule type" value="Genomic_DNA"/>
</dbReference>
<accession>A0A7I9YA84</accession>
<comment type="caution">
    <text evidence="3">The sequence shown here is derived from an EMBL/GenBank/DDBJ whole genome shotgun (WGS) entry which is preliminary data.</text>
</comment>
<evidence type="ECO:0000256" key="1">
    <source>
        <dbReference type="ARBA" id="ARBA00023002"/>
    </source>
</evidence>
<dbReference type="InterPro" id="IPR050631">
    <property type="entry name" value="PheA/TfdB_FAD_monoxygenase"/>
</dbReference>
<evidence type="ECO:0000259" key="2">
    <source>
        <dbReference type="Pfam" id="PF01494"/>
    </source>
</evidence>
<organism evidence="3 4">
    <name type="scientific">Mycolicibacter algericus</name>
    <name type="common">Mycobacterium algericum</name>
    <dbReference type="NCBI Taxonomy" id="1288388"/>
    <lineage>
        <taxon>Bacteria</taxon>
        <taxon>Bacillati</taxon>
        <taxon>Actinomycetota</taxon>
        <taxon>Actinomycetes</taxon>
        <taxon>Mycobacteriales</taxon>
        <taxon>Mycobacteriaceae</taxon>
        <taxon>Mycolicibacter</taxon>
    </lineage>
</organism>
<reference evidence="3 4" key="1">
    <citation type="journal article" date="2019" name="Emerg. Microbes Infect.">
        <title>Comprehensive subspecies identification of 175 nontuberculous mycobacteria species based on 7547 genomic profiles.</title>
        <authorList>
            <person name="Matsumoto Y."/>
            <person name="Kinjo T."/>
            <person name="Motooka D."/>
            <person name="Nabeya D."/>
            <person name="Jung N."/>
            <person name="Uechi K."/>
            <person name="Horii T."/>
            <person name="Iida T."/>
            <person name="Fujita J."/>
            <person name="Nakamura S."/>
        </authorList>
    </citation>
    <scope>NUCLEOTIDE SEQUENCE [LARGE SCALE GENOMIC DNA]</scope>
    <source>
        <strain evidence="3 4">JCM 30723</strain>
    </source>
</reference>
<dbReference type="InterPro" id="IPR002938">
    <property type="entry name" value="FAD-bd"/>
</dbReference>
<dbReference type="NCBIfam" id="NF004829">
    <property type="entry name" value="PRK06183.1-3"/>
    <property type="match status" value="1"/>
</dbReference>
<feature type="domain" description="FAD-binding" evidence="2">
    <location>
        <begin position="24"/>
        <end position="362"/>
    </location>
</feature>
<dbReference type="Gene3D" id="3.50.50.60">
    <property type="entry name" value="FAD/NAD(P)-binding domain"/>
    <property type="match status" value="1"/>
</dbReference>
<dbReference type="Pfam" id="PF01494">
    <property type="entry name" value="FAD_binding_3"/>
    <property type="match status" value="1"/>
</dbReference>
<gene>
    <name evidence="3" type="primary">mhpA_2</name>
    <name evidence="3" type="ORF">MALGJ_22840</name>
</gene>
<evidence type="ECO:0000313" key="3">
    <source>
        <dbReference type="EMBL" id="GFG85608.1"/>
    </source>
</evidence>
<name>A0A7I9YA84_MYCAL</name>
<dbReference type="GO" id="GO:0019622">
    <property type="term" value="P:3-(3-hydroxy)phenylpropionate catabolic process"/>
    <property type="evidence" value="ECO:0007669"/>
    <property type="project" value="TreeGrafter"/>
</dbReference>
<dbReference type="PRINTS" id="PR00420">
    <property type="entry name" value="RNGMNOXGNASE"/>
</dbReference>
<dbReference type="PANTHER" id="PTHR43476">
    <property type="entry name" value="3-(3-HYDROXY-PHENYL)PROPIONATE/3-HYDROXYCINNAMIC ACID HYDROXYLASE"/>
    <property type="match status" value="1"/>
</dbReference>
<dbReference type="Proteomes" id="UP000465305">
    <property type="component" value="Unassembled WGS sequence"/>
</dbReference>
<keyword evidence="1" id="KW-0560">Oxidoreductase</keyword>
<evidence type="ECO:0000313" key="4">
    <source>
        <dbReference type="Proteomes" id="UP000465305"/>
    </source>
</evidence>
<dbReference type="GO" id="GO:0008688">
    <property type="term" value="F:3-(3-hydroxyphenyl)propionate hydroxylase activity"/>
    <property type="evidence" value="ECO:0007669"/>
    <property type="project" value="TreeGrafter"/>
</dbReference>
<dbReference type="PANTHER" id="PTHR43476:SF3">
    <property type="entry name" value="FAD-BINDING MONOOXYGENASE"/>
    <property type="match status" value="1"/>
</dbReference>
<protein>
    <submittedName>
        <fullName evidence="3">3-(3-hydroxy-phenyl)propionate/3-hydroxycinnamic acid hydroxylase</fullName>
    </submittedName>
</protein>
<proteinExistence type="predicted"/>
<dbReference type="GO" id="GO:0071949">
    <property type="term" value="F:FAD binding"/>
    <property type="evidence" value="ECO:0007669"/>
    <property type="project" value="InterPro"/>
</dbReference>